<proteinExistence type="predicted"/>
<protein>
    <recommendedName>
        <fullName evidence="2">SAC3/GANP/THP3 conserved domain-containing protein</fullName>
    </recommendedName>
</protein>
<evidence type="ECO:0000313" key="4">
    <source>
        <dbReference type="Proteomes" id="UP001153069"/>
    </source>
</evidence>
<feature type="compositionally biased region" description="Polar residues" evidence="1">
    <location>
        <begin position="44"/>
        <end position="59"/>
    </location>
</feature>
<dbReference type="EMBL" id="CAICTM010000655">
    <property type="protein sequence ID" value="CAB9514483.1"/>
    <property type="molecule type" value="Genomic_DNA"/>
</dbReference>
<dbReference type="PANTHER" id="PTHR12436">
    <property type="entry name" value="80 KDA MCM3-ASSOCIATED PROTEIN"/>
    <property type="match status" value="1"/>
</dbReference>
<dbReference type="GO" id="GO:0005634">
    <property type="term" value="C:nucleus"/>
    <property type="evidence" value="ECO:0007669"/>
    <property type="project" value="TreeGrafter"/>
</dbReference>
<dbReference type="AlphaFoldDB" id="A0A9N8HL36"/>
<dbReference type="OrthoDB" id="199574at2759"/>
<keyword evidence="4" id="KW-1185">Reference proteome</keyword>
<organism evidence="3 4">
    <name type="scientific">Seminavis robusta</name>
    <dbReference type="NCBI Taxonomy" id="568900"/>
    <lineage>
        <taxon>Eukaryota</taxon>
        <taxon>Sar</taxon>
        <taxon>Stramenopiles</taxon>
        <taxon>Ochrophyta</taxon>
        <taxon>Bacillariophyta</taxon>
        <taxon>Bacillariophyceae</taxon>
        <taxon>Bacillariophycidae</taxon>
        <taxon>Naviculales</taxon>
        <taxon>Naviculaceae</taxon>
        <taxon>Seminavis</taxon>
    </lineage>
</organism>
<accession>A0A9N8HL36</accession>
<sequence length="492" mass="55319">MFANHQYQYQYQQAGGGAVSTGGMVWNGNAWVQAPAAAQQQQPNGRNSTFSTASYVQPQKESRWSRAPQQQARPAAAAKPQQGGPPDGLKSVIPSHRNKASPYSSRQKSSSKYQNHYGPANENEDFIKVPNFGVKKGSNKYVNPNSAKKKKPMDDAGFQRSSSTMAQRANRFSGPGGNADVRQATAKGIDARYMGKGVIGGSSKKLDETDYEQMKVKGSCRKLEKQYLRLTAPPKAELVRPLEILQQHLFNLKTEWKSKKTRRDYLWFCAEMKAVRQDLTVQHIQNSFTVQAYEFHARIALQEGDINEFNQAQTQLKILYEKLDDAKSLENENEFVAYRMIYFVVMSLNKGYKGGSSDLLKLMLSLTSSQRNDPAIKHSLQLRAAVAEMDYHKFFQLMKSCPNLGGMLISRSVPIMRHLALQRICRAYRPSVAFVFALKELGFSVETAKEIDDGKKYLLSCGCVFNDEDGSEIQTKNTVVRESDLEEKRSLN</sequence>
<evidence type="ECO:0000313" key="3">
    <source>
        <dbReference type="EMBL" id="CAB9514483.1"/>
    </source>
</evidence>
<gene>
    <name evidence="3" type="ORF">SEMRO_656_G182390.2</name>
</gene>
<feature type="compositionally biased region" description="Low complexity" evidence="1">
    <location>
        <begin position="101"/>
        <end position="114"/>
    </location>
</feature>
<comment type="caution">
    <text evidence="3">The sequence shown here is derived from an EMBL/GenBank/DDBJ whole genome shotgun (WGS) entry which is preliminary data.</text>
</comment>
<feature type="region of interest" description="Disordered" evidence="1">
    <location>
        <begin position="36"/>
        <end position="180"/>
    </location>
</feature>
<dbReference type="Proteomes" id="UP001153069">
    <property type="component" value="Unassembled WGS sequence"/>
</dbReference>
<evidence type="ECO:0000256" key="1">
    <source>
        <dbReference type="SAM" id="MobiDB-lite"/>
    </source>
</evidence>
<reference evidence="3" key="1">
    <citation type="submission" date="2020-06" db="EMBL/GenBank/DDBJ databases">
        <authorList>
            <consortium name="Plant Systems Biology data submission"/>
        </authorList>
    </citation>
    <scope>NUCLEOTIDE SEQUENCE</scope>
    <source>
        <strain evidence="3">D6</strain>
    </source>
</reference>
<feature type="compositionally biased region" description="Low complexity" evidence="1">
    <location>
        <begin position="66"/>
        <end position="84"/>
    </location>
</feature>
<dbReference type="InterPro" id="IPR005062">
    <property type="entry name" value="SAC3/GANP/THP3_conserved"/>
</dbReference>
<dbReference type="Gene3D" id="1.25.40.990">
    <property type="match status" value="1"/>
</dbReference>
<evidence type="ECO:0000259" key="2">
    <source>
        <dbReference type="Pfam" id="PF03399"/>
    </source>
</evidence>
<dbReference type="InterPro" id="IPR045107">
    <property type="entry name" value="SAC3/GANP/THP3"/>
</dbReference>
<dbReference type="Pfam" id="PF03399">
    <property type="entry name" value="SAC3_GANP"/>
    <property type="match status" value="1"/>
</dbReference>
<feature type="domain" description="SAC3/GANP/THP3 conserved" evidence="2">
    <location>
        <begin position="215"/>
        <end position="430"/>
    </location>
</feature>
<name>A0A9N8HL36_9STRA</name>
<dbReference type="PANTHER" id="PTHR12436:SF4">
    <property type="entry name" value="LEUKOCYTE RECEPTOR CLUSTER MEMBER 8"/>
    <property type="match status" value="1"/>
</dbReference>